<organism evidence="2 3">
    <name type="scientific">candidate division MSBL1 archaeon SCGC-AAA261O19</name>
    <dbReference type="NCBI Taxonomy" id="1698277"/>
    <lineage>
        <taxon>Archaea</taxon>
        <taxon>Methanobacteriati</taxon>
        <taxon>Methanobacteriota</taxon>
        <taxon>candidate division MSBL1</taxon>
    </lineage>
</organism>
<keyword evidence="3" id="KW-1185">Reference proteome</keyword>
<dbReference type="Pfam" id="PF01638">
    <property type="entry name" value="HxlR"/>
    <property type="match status" value="1"/>
</dbReference>
<dbReference type="Gene3D" id="1.10.10.10">
    <property type="entry name" value="Winged helix-like DNA-binding domain superfamily/Winged helix DNA-binding domain"/>
    <property type="match status" value="1"/>
</dbReference>
<accession>A0A133V991</accession>
<evidence type="ECO:0000313" key="2">
    <source>
        <dbReference type="EMBL" id="KXB03006.1"/>
    </source>
</evidence>
<name>A0A133V991_9EURY</name>
<dbReference type="Proteomes" id="UP000070076">
    <property type="component" value="Unassembled WGS sequence"/>
</dbReference>
<proteinExistence type="predicted"/>
<dbReference type="InterPro" id="IPR036388">
    <property type="entry name" value="WH-like_DNA-bd_sf"/>
</dbReference>
<dbReference type="SUPFAM" id="SSF46785">
    <property type="entry name" value="Winged helix' DNA-binding domain"/>
    <property type="match status" value="1"/>
</dbReference>
<dbReference type="InterPro" id="IPR036390">
    <property type="entry name" value="WH_DNA-bd_sf"/>
</dbReference>
<dbReference type="InterPro" id="IPR011991">
    <property type="entry name" value="ArsR-like_HTH"/>
</dbReference>
<dbReference type="PROSITE" id="PS51118">
    <property type="entry name" value="HTH_HXLR"/>
    <property type="match status" value="1"/>
</dbReference>
<gene>
    <name evidence="2" type="ORF">AKJ48_04335</name>
</gene>
<evidence type="ECO:0000313" key="3">
    <source>
        <dbReference type="Proteomes" id="UP000070076"/>
    </source>
</evidence>
<dbReference type="AlphaFoldDB" id="A0A133V991"/>
<dbReference type="EMBL" id="LHYB01000093">
    <property type="protein sequence ID" value="KXB03006.1"/>
    <property type="molecule type" value="Genomic_DNA"/>
</dbReference>
<evidence type="ECO:0000259" key="1">
    <source>
        <dbReference type="PROSITE" id="PS51118"/>
    </source>
</evidence>
<sequence>MLETLQKKKSTSILLALLEDSRHVRELQSEVGGSASTIGSRIREMKEKGLVSEETEKNWPYKKIIKLTNRGRDVAEVLSGLSGFARKRKITLMSFKERMKWPLVLVHRLKEVDGATRMQKLLFLLKRKFGVEVPYNFSPYKYGPFCKNLARDMACLVTAGLTDNTEESYILTSEGEEMAEEIFENLSKKVREAIGSLEKFNKMELRRLLNLVYTQFPEESKGSREIPNR</sequence>
<feature type="domain" description="HTH hxlR-type" evidence="1">
    <location>
        <begin position="1"/>
        <end position="93"/>
    </location>
</feature>
<protein>
    <recommendedName>
        <fullName evidence="1">HTH hxlR-type domain-containing protein</fullName>
    </recommendedName>
</protein>
<dbReference type="CDD" id="cd00090">
    <property type="entry name" value="HTH_ARSR"/>
    <property type="match status" value="1"/>
</dbReference>
<reference evidence="2 3" key="1">
    <citation type="journal article" date="2016" name="Sci. Rep.">
        <title>Metabolic traits of an uncultured archaeal lineage -MSBL1- from brine pools of the Red Sea.</title>
        <authorList>
            <person name="Mwirichia R."/>
            <person name="Alam I."/>
            <person name="Rashid M."/>
            <person name="Vinu M."/>
            <person name="Ba-Alawi W."/>
            <person name="Anthony Kamau A."/>
            <person name="Kamanda Ngugi D."/>
            <person name="Goker M."/>
            <person name="Klenk H.P."/>
            <person name="Bajic V."/>
            <person name="Stingl U."/>
        </authorList>
    </citation>
    <scope>NUCLEOTIDE SEQUENCE [LARGE SCALE GENOMIC DNA]</scope>
    <source>
        <strain evidence="2">SCGC-AAA261O19</strain>
    </source>
</reference>
<dbReference type="InterPro" id="IPR002577">
    <property type="entry name" value="HTH_HxlR"/>
</dbReference>
<comment type="caution">
    <text evidence="2">The sequence shown here is derived from an EMBL/GenBank/DDBJ whole genome shotgun (WGS) entry which is preliminary data.</text>
</comment>